<dbReference type="InterPro" id="IPR045865">
    <property type="entry name" value="ACT-like_dom_sf"/>
</dbReference>
<evidence type="ECO:0000256" key="5">
    <source>
        <dbReference type="ARBA" id="ARBA00023242"/>
    </source>
</evidence>
<evidence type="ECO:0000256" key="4">
    <source>
        <dbReference type="ARBA" id="ARBA00023163"/>
    </source>
</evidence>
<dbReference type="SUPFAM" id="SSF55781">
    <property type="entry name" value="GAF domain-like"/>
    <property type="match status" value="1"/>
</dbReference>
<dbReference type="GO" id="GO:0005634">
    <property type="term" value="C:nucleus"/>
    <property type="evidence" value="ECO:0007669"/>
    <property type="project" value="UniProtKB-SubCell"/>
</dbReference>
<dbReference type="Pfam" id="PF14215">
    <property type="entry name" value="bHLH-MYC_N"/>
    <property type="match status" value="1"/>
</dbReference>
<feature type="region of interest" description="Disordered" evidence="6">
    <location>
        <begin position="458"/>
        <end position="477"/>
    </location>
</feature>
<name>A0A076G263_ERYLE</name>
<keyword evidence="4" id="KW-0804">Transcription</keyword>
<keyword evidence="3" id="KW-0010">Activator</keyword>
<dbReference type="Pfam" id="PF22754">
    <property type="entry name" value="bHLH-TF_ACT-like_plant"/>
    <property type="match status" value="1"/>
</dbReference>
<dbReference type="PROSITE" id="PS51671">
    <property type="entry name" value="ACT"/>
    <property type="match status" value="1"/>
</dbReference>
<dbReference type="Gene3D" id="4.10.280.10">
    <property type="entry name" value="Helix-loop-helix DNA-binding domain"/>
    <property type="match status" value="1"/>
</dbReference>
<feature type="compositionally biased region" description="Basic and acidic residues" evidence="6">
    <location>
        <begin position="458"/>
        <end position="472"/>
    </location>
</feature>
<reference evidence="9" key="1">
    <citation type="journal article" date="2014" name="New Phytol.">
        <title>Transcriptional control of floral anthocyanin pigmentation in monkeyflowers (Mimulus).</title>
        <authorList>
            <person name="Yuan Y.W."/>
            <person name="Sagawa J.M."/>
            <person name="Frost L."/>
            <person name="Vela J.P."/>
            <person name="Bradshaw H.D.Jr."/>
        </authorList>
    </citation>
    <scope>NUCLEOTIDE SEQUENCE</scope>
</reference>
<dbReference type="SUPFAM" id="SSF55021">
    <property type="entry name" value="ACT-like"/>
    <property type="match status" value="1"/>
</dbReference>
<organism evidence="9">
    <name type="scientific">Erythranthe lewisii</name>
    <name type="common">Purple monkey flower</name>
    <name type="synonym">Mimulus lewisii</name>
    <dbReference type="NCBI Taxonomy" id="69919"/>
    <lineage>
        <taxon>Eukaryota</taxon>
        <taxon>Viridiplantae</taxon>
        <taxon>Streptophyta</taxon>
        <taxon>Embryophyta</taxon>
        <taxon>Tracheophyta</taxon>
        <taxon>Spermatophyta</taxon>
        <taxon>Magnoliopsida</taxon>
        <taxon>eudicotyledons</taxon>
        <taxon>Gunneridae</taxon>
        <taxon>Pentapetalae</taxon>
        <taxon>asterids</taxon>
        <taxon>lamiids</taxon>
        <taxon>Lamiales</taxon>
        <taxon>Phrymaceae</taxon>
        <taxon>Erythranthe</taxon>
    </lineage>
</organism>
<dbReference type="EMBL" id="KJ789366">
    <property type="protein sequence ID" value="AII25878.1"/>
    <property type="molecule type" value="Genomic_DNA"/>
</dbReference>
<reference evidence="9" key="2">
    <citation type="submission" date="2014-05" db="EMBL/GenBank/DDBJ databases">
        <authorList>
            <person name="Chronopoulou M."/>
        </authorList>
    </citation>
    <scope>NUCLEOTIDE SEQUENCE</scope>
</reference>
<evidence type="ECO:0000256" key="2">
    <source>
        <dbReference type="ARBA" id="ARBA00023015"/>
    </source>
</evidence>
<dbReference type="InterPro" id="IPR025610">
    <property type="entry name" value="MYC/MYB_N"/>
</dbReference>
<dbReference type="InterPro" id="IPR011598">
    <property type="entry name" value="bHLH_dom"/>
</dbReference>
<keyword evidence="5" id="KW-0539">Nucleus</keyword>
<evidence type="ECO:0000256" key="1">
    <source>
        <dbReference type="ARBA" id="ARBA00004123"/>
    </source>
</evidence>
<dbReference type="SMART" id="SM00353">
    <property type="entry name" value="HLH"/>
    <property type="match status" value="1"/>
</dbReference>
<evidence type="ECO:0000259" key="7">
    <source>
        <dbReference type="PROSITE" id="PS50888"/>
    </source>
</evidence>
<dbReference type="InterPro" id="IPR054502">
    <property type="entry name" value="bHLH-TF_ACT-like_plant"/>
</dbReference>
<feature type="region of interest" description="Disordered" evidence="6">
    <location>
        <begin position="81"/>
        <end position="101"/>
    </location>
</feature>
<sequence>MVEPPKSRQLQSILQAAVQTVQWTYCVFWQLSPQQGTLVWREGYYNGAIKTRKTVQPTEVTTEEATLQRSQQLRELYESLSATEGGGGGGGQQSQRPSVALSPEDLTEPEWFYLMCVSFSFPPGVGLPGKAYAKRQHIWLTEASEADSKTFSRSILAKTAGIQTVVCIPLLDGVVEVGTTERVEEDIGLIRGVKSFFNNNNGGGQNNPNPQRPALSEHSTSNPPTSSEQRFLSPPMVPTHRPTFFETSSQVPVEEDDEDEVAETGGVVVGSLSPPAENAVAAGGAAHSTGHHEPMQVDIVISENIIRVRTPDDDCSNDLDSNFHLLAVSQPGVSTEHCGGGLDHTPGSVHTWPLKDDIPMSSTPQPPSHSGFPSFDLLAQEDTHYSQTVSSILETQSNRWSKYSSTTTMSSAASTSAFSRWSSSSSRHPKNLLLDAAASQWALKYILFTVPLLHNKSSHDPTARGLEPHPPPDELSANHVLAERRRREKLNERFIVLRSLVPFVTKMDKASILGDTIDYVKQLRKRIQELESDTREKRKMRILEKDDGGSGGGEGRLVKVVESPPPRKVAEEVEVSIIESDALVEIRCVNREGLLLGVMQVLAESGIEVTTVQSSISNGIFAAELRAKVKENVNARKPSIVEVKRSIHQIILHY</sequence>
<feature type="region of interest" description="Disordered" evidence="6">
    <location>
        <begin position="199"/>
        <end position="239"/>
    </location>
</feature>
<dbReference type="Gene3D" id="3.30.450.40">
    <property type="match status" value="1"/>
</dbReference>
<gene>
    <name evidence="9" type="primary">ANbHLH3</name>
</gene>
<evidence type="ECO:0000313" key="9">
    <source>
        <dbReference type="EMBL" id="AII25878.1"/>
    </source>
</evidence>
<dbReference type="SUPFAM" id="SSF47459">
    <property type="entry name" value="HLH, helix-loop-helix DNA-binding domain"/>
    <property type="match status" value="1"/>
</dbReference>
<protein>
    <submittedName>
        <fullName evidence="9">Anthocyanin-activating bHLH3</fullName>
    </submittedName>
</protein>
<dbReference type="AlphaFoldDB" id="A0A076G263"/>
<keyword evidence="2" id="KW-0805">Transcription regulation</keyword>
<dbReference type="InterPro" id="IPR029016">
    <property type="entry name" value="GAF-like_dom_sf"/>
</dbReference>
<evidence type="ECO:0000256" key="6">
    <source>
        <dbReference type="SAM" id="MobiDB-lite"/>
    </source>
</evidence>
<dbReference type="GO" id="GO:0080090">
    <property type="term" value="P:regulation of primary metabolic process"/>
    <property type="evidence" value="ECO:0007669"/>
    <property type="project" value="UniProtKB-ARBA"/>
</dbReference>
<accession>A0A076G263</accession>
<evidence type="ECO:0000259" key="8">
    <source>
        <dbReference type="PROSITE" id="PS51671"/>
    </source>
</evidence>
<dbReference type="PROSITE" id="PS50888">
    <property type="entry name" value="BHLH"/>
    <property type="match status" value="1"/>
</dbReference>
<dbReference type="GO" id="GO:0046983">
    <property type="term" value="F:protein dimerization activity"/>
    <property type="evidence" value="ECO:0007669"/>
    <property type="project" value="InterPro"/>
</dbReference>
<dbReference type="InterPro" id="IPR036638">
    <property type="entry name" value="HLH_DNA-bd_sf"/>
</dbReference>
<dbReference type="CDD" id="cd02116">
    <property type="entry name" value="ACT"/>
    <property type="match status" value="1"/>
</dbReference>
<comment type="subcellular location">
    <subcellularLocation>
        <location evidence="1">Nucleus</location>
    </subcellularLocation>
</comment>
<feature type="domain" description="ACT" evidence="8">
    <location>
        <begin position="583"/>
        <end position="654"/>
    </location>
</feature>
<feature type="compositionally biased region" description="Polar residues" evidence="6">
    <location>
        <begin position="217"/>
        <end position="230"/>
    </location>
</feature>
<evidence type="ECO:0000256" key="3">
    <source>
        <dbReference type="ARBA" id="ARBA00023159"/>
    </source>
</evidence>
<feature type="domain" description="BHLH" evidence="7">
    <location>
        <begin position="474"/>
        <end position="523"/>
    </location>
</feature>
<proteinExistence type="predicted"/>
<dbReference type="PANTHER" id="PTHR46266:SF4">
    <property type="entry name" value="TRANSCRIPTION FACTOR TT8"/>
    <property type="match status" value="1"/>
</dbReference>
<dbReference type="Pfam" id="PF00010">
    <property type="entry name" value="HLH"/>
    <property type="match status" value="1"/>
</dbReference>
<dbReference type="PANTHER" id="PTHR46266">
    <property type="entry name" value="TRANSCRIPTION FACTOR TT8"/>
    <property type="match status" value="1"/>
</dbReference>
<dbReference type="InterPro" id="IPR002912">
    <property type="entry name" value="ACT_dom"/>
</dbReference>